<evidence type="ECO:0000256" key="2">
    <source>
        <dbReference type="HAMAP-Rule" id="MF_02087"/>
    </source>
</evidence>
<dbReference type="Pfam" id="PF01168">
    <property type="entry name" value="Ala_racemase_N"/>
    <property type="match status" value="1"/>
</dbReference>
<dbReference type="InterPro" id="IPR011078">
    <property type="entry name" value="PyrdxlP_homeostasis"/>
</dbReference>
<evidence type="ECO:0000256" key="3">
    <source>
        <dbReference type="RuleBase" id="RU004514"/>
    </source>
</evidence>
<protein>
    <recommendedName>
        <fullName evidence="2">Pyridoxal phosphate homeostasis protein</fullName>
        <shortName evidence="2">PLP homeostasis protein</shortName>
    </recommendedName>
</protein>
<sequence>MSNELKERYEVVVNSINSKMLEVGRKDEIKLVAVSKTFPVDVIKNAYEIGVRIFGENYAQELRDKSKILKDYDIEWHFIGRIQLNKLKYIVPIAELIHSVTRLEEIKEINKLSTKFNKVQKVLVQVNLSGETTKAGLRSEEVEDFIKKAYEFENVKIIGLMTMAPFTNDVEAIRRVFRSAKFLKEKLLKKFPEIKELSMGMSNDYLIAIEEGATILRIGSKIFGERNGRLK</sequence>
<evidence type="ECO:0000259" key="4">
    <source>
        <dbReference type="Pfam" id="PF01168"/>
    </source>
</evidence>
<feature type="modified residue" description="N6-(pyridoxal phosphate)lysine" evidence="2">
    <location>
        <position position="36"/>
    </location>
</feature>
<dbReference type="Proteomes" id="UP000242616">
    <property type="component" value="Unassembled WGS sequence"/>
</dbReference>
<dbReference type="Gene3D" id="3.20.20.10">
    <property type="entry name" value="Alanine racemase"/>
    <property type="match status" value="1"/>
</dbReference>
<comment type="function">
    <text evidence="2">Pyridoxal 5'-phosphate (PLP)-binding protein, which is involved in PLP homeostasis.</text>
</comment>
<reference evidence="5 6" key="1">
    <citation type="submission" date="2015-06" db="EMBL/GenBank/DDBJ databases">
        <title>Genome sequencing of Thermotogales isolates from hydrothermal vents.</title>
        <authorList>
            <person name="Haverkamp T.H."/>
            <person name="Kublanov I.V."/>
            <person name="Nesbo C.L."/>
        </authorList>
    </citation>
    <scope>NUCLEOTIDE SEQUENCE [LARGE SCALE GENOMIC DNA]</scope>
    <source>
        <strain evidence="6">ik275mar</strain>
    </source>
</reference>
<dbReference type="PANTHER" id="PTHR10146">
    <property type="entry name" value="PROLINE SYNTHETASE CO-TRANSCRIBED BACTERIAL HOMOLOG PROTEIN"/>
    <property type="match status" value="1"/>
</dbReference>
<dbReference type="InterPro" id="IPR029066">
    <property type="entry name" value="PLP-binding_barrel"/>
</dbReference>
<dbReference type="NCBIfam" id="TIGR00044">
    <property type="entry name" value="YggS family pyridoxal phosphate-dependent enzyme"/>
    <property type="match status" value="1"/>
</dbReference>
<evidence type="ECO:0000313" key="5">
    <source>
        <dbReference type="EMBL" id="ONN26825.1"/>
    </source>
</evidence>
<dbReference type="RefSeq" id="WP_075666490.1">
    <property type="nucleotide sequence ID" value="NZ_LBFC01000022.1"/>
</dbReference>
<comment type="similarity">
    <text evidence="2 3">Belongs to the pyridoxal phosphate-binding protein YggS/PROSC family.</text>
</comment>
<proteinExistence type="inferred from homology"/>
<evidence type="ECO:0000313" key="6">
    <source>
        <dbReference type="Proteomes" id="UP000242616"/>
    </source>
</evidence>
<dbReference type="CDD" id="cd00635">
    <property type="entry name" value="PLPDE_III_YBL036c_like"/>
    <property type="match status" value="1"/>
</dbReference>
<dbReference type="HAMAP" id="MF_02087">
    <property type="entry name" value="PLP_homeostasis"/>
    <property type="match status" value="1"/>
</dbReference>
<dbReference type="EMBL" id="LBFC01000022">
    <property type="protein sequence ID" value="ONN26825.1"/>
    <property type="molecule type" value="Genomic_DNA"/>
</dbReference>
<feature type="domain" description="Alanine racemase N-terminal" evidence="4">
    <location>
        <begin position="30"/>
        <end position="226"/>
    </location>
</feature>
<comment type="caution">
    <text evidence="5">The sequence shown here is derived from an EMBL/GenBank/DDBJ whole genome shotgun (WGS) entry which is preliminary data.</text>
</comment>
<gene>
    <name evidence="5" type="ORF">XJ44_08150</name>
</gene>
<dbReference type="SUPFAM" id="SSF51419">
    <property type="entry name" value="PLP-binding barrel"/>
    <property type="match status" value="1"/>
</dbReference>
<name>A0ABX3IG70_9BACT</name>
<dbReference type="InterPro" id="IPR001608">
    <property type="entry name" value="Ala_racemase_N"/>
</dbReference>
<accession>A0ABX3IG70</accession>
<evidence type="ECO:0000256" key="1">
    <source>
        <dbReference type="ARBA" id="ARBA00022898"/>
    </source>
</evidence>
<dbReference type="PROSITE" id="PS01211">
    <property type="entry name" value="UPF0001"/>
    <property type="match status" value="1"/>
</dbReference>
<organism evidence="5 6">
    <name type="scientific">Thermosipho affectus</name>
    <dbReference type="NCBI Taxonomy" id="660294"/>
    <lineage>
        <taxon>Bacteria</taxon>
        <taxon>Thermotogati</taxon>
        <taxon>Thermotogota</taxon>
        <taxon>Thermotogae</taxon>
        <taxon>Thermotogales</taxon>
        <taxon>Fervidobacteriaceae</taxon>
        <taxon>Thermosipho</taxon>
    </lineage>
</organism>
<keyword evidence="6" id="KW-1185">Reference proteome</keyword>
<dbReference type="PANTHER" id="PTHR10146:SF14">
    <property type="entry name" value="PYRIDOXAL PHOSPHATE HOMEOSTASIS PROTEIN"/>
    <property type="match status" value="1"/>
</dbReference>
<keyword evidence="1 2" id="KW-0663">Pyridoxal phosphate</keyword>
<dbReference type="PIRSF" id="PIRSF004848">
    <property type="entry name" value="YBL036c_PLPDEIII"/>
    <property type="match status" value="1"/>
</dbReference>